<evidence type="ECO:0000313" key="5">
    <source>
        <dbReference type="EMBL" id="KAI0299680.1"/>
    </source>
</evidence>
<dbReference type="Proteomes" id="UP001203297">
    <property type="component" value="Unassembled WGS sequence"/>
</dbReference>
<keyword evidence="3" id="KW-0964">Secreted</keyword>
<reference evidence="5" key="1">
    <citation type="journal article" date="2022" name="New Phytol.">
        <title>Evolutionary transition to the ectomycorrhizal habit in the genomes of a hyperdiverse lineage of mushroom-forming fungi.</title>
        <authorList>
            <person name="Looney B."/>
            <person name="Miyauchi S."/>
            <person name="Morin E."/>
            <person name="Drula E."/>
            <person name="Courty P.E."/>
            <person name="Kohler A."/>
            <person name="Kuo A."/>
            <person name="LaButti K."/>
            <person name="Pangilinan J."/>
            <person name="Lipzen A."/>
            <person name="Riley R."/>
            <person name="Andreopoulos W."/>
            <person name="He G."/>
            <person name="Johnson J."/>
            <person name="Nolan M."/>
            <person name="Tritt A."/>
            <person name="Barry K.W."/>
            <person name="Grigoriev I.V."/>
            <person name="Nagy L.G."/>
            <person name="Hibbett D."/>
            <person name="Henrissat B."/>
            <person name="Matheny P.B."/>
            <person name="Labbe J."/>
            <person name="Martin F.M."/>
        </authorList>
    </citation>
    <scope>NUCLEOTIDE SEQUENCE</scope>
    <source>
        <strain evidence="5">BPL690</strain>
    </source>
</reference>
<keyword evidence="6" id="KW-1185">Reference proteome</keyword>
<organism evidence="5 6">
    <name type="scientific">Multifurca ochricompacta</name>
    <dbReference type="NCBI Taxonomy" id="376703"/>
    <lineage>
        <taxon>Eukaryota</taxon>
        <taxon>Fungi</taxon>
        <taxon>Dikarya</taxon>
        <taxon>Basidiomycota</taxon>
        <taxon>Agaricomycotina</taxon>
        <taxon>Agaricomycetes</taxon>
        <taxon>Russulales</taxon>
        <taxon>Russulaceae</taxon>
        <taxon>Multifurca</taxon>
    </lineage>
</organism>
<evidence type="ECO:0000259" key="4">
    <source>
        <dbReference type="Pfam" id="PF20147"/>
    </source>
</evidence>
<sequence>MATKLTLFCLAIDNQKGVIGNVFKVKVQSDDDASDLRDVIKAEKAPRLDYLAANRLIVWKLLKPLHIRGMEDKNSLDATIKGIELPDPESNQALHGNGTVQLLCQIEELSKYWEVSPKKGHLHIVVQRSKGSGVSISIEFVRRPTICIVPYGRSH</sequence>
<feature type="domain" description="Crinkler effector protein N-terminal" evidence="4">
    <location>
        <begin position="5"/>
        <end position="127"/>
    </location>
</feature>
<comment type="caution">
    <text evidence="5">The sequence shown here is derived from an EMBL/GenBank/DDBJ whole genome shotgun (WGS) entry which is preliminary data.</text>
</comment>
<dbReference type="EMBL" id="WTXG01000022">
    <property type="protein sequence ID" value="KAI0299680.1"/>
    <property type="molecule type" value="Genomic_DNA"/>
</dbReference>
<comment type="subcellular location">
    <subcellularLocation>
        <location evidence="1">Host cell</location>
    </subcellularLocation>
    <subcellularLocation>
        <location evidence="2">Secreted</location>
    </subcellularLocation>
</comment>
<accession>A0AAD4M361</accession>
<evidence type="ECO:0000256" key="3">
    <source>
        <dbReference type="ARBA" id="ARBA00022525"/>
    </source>
</evidence>
<evidence type="ECO:0000256" key="2">
    <source>
        <dbReference type="ARBA" id="ARBA00004613"/>
    </source>
</evidence>
<name>A0AAD4M361_9AGAM</name>
<dbReference type="Pfam" id="PF20147">
    <property type="entry name" value="Crinkler"/>
    <property type="match status" value="1"/>
</dbReference>
<gene>
    <name evidence="5" type="ORF">B0F90DRAFT_602346</name>
</gene>
<dbReference type="InterPro" id="IPR045379">
    <property type="entry name" value="Crinkler_N"/>
</dbReference>
<dbReference type="GO" id="GO:0005576">
    <property type="term" value="C:extracellular region"/>
    <property type="evidence" value="ECO:0007669"/>
    <property type="project" value="UniProtKB-SubCell"/>
</dbReference>
<dbReference type="GO" id="GO:0043657">
    <property type="term" value="C:host cell"/>
    <property type="evidence" value="ECO:0007669"/>
    <property type="project" value="UniProtKB-SubCell"/>
</dbReference>
<protein>
    <recommendedName>
        <fullName evidence="4">Crinkler effector protein N-terminal domain-containing protein</fullName>
    </recommendedName>
</protein>
<proteinExistence type="predicted"/>
<evidence type="ECO:0000313" key="6">
    <source>
        <dbReference type="Proteomes" id="UP001203297"/>
    </source>
</evidence>
<dbReference type="AlphaFoldDB" id="A0AAD4M361"/>
<evidence type="ECO:0000256" key="1">
    <source>
        <dbReference type="ARBA" id="ARBA00004340"/>
    </source>
</evidence>